<organism evidence="2 3">
    <name type="scientific">Aeromonas schubertii</name>
    <dbReference type="NCBI Taxonomy" id="652"/>
    <lineage>
        <taxon>Bacteria</taxon>
        <taxon>Pseudomonadati</taxon>
        <taxon>Pseudomonadota</taxon>
        <taxon>Gammaproteobacteria</taxon>
        <taxon>Aeromonadales</taxon>
        <taxon>Aeromonadaceae</taxon>
        <taxon>Aeromonas</taxon>
    </lineage>
</organism>
<dbReference type="EMBL" id="CP013067">
    <property type="protein sequence ID" value="ALP42829.1"/>
    <property type="molecule type" value="Genomic_DNA"/>
</dbReference>
<feature type="transmembrane region" description="Helical" evidence="1">
    <location>
        <begin position="110"/>
        <end position="130"/>
    </location>
</feature>
<evidence type="ECO:0000313" key="3">
    <source>
        <dbReference type="Proteomes" id="UP000058114"/>
    </source>
</evidence>
<dbReference type="NCBIfam" id="TIGR02500">
    <property type="entry name" value="type_III_yscD"/>
    <property type="match status" value="1"/>
</dbReference>
<proteinExistence type="predicted"/>
<protein>
    <submittedName>
        <fullName evidence="2">Uncharacterized protein</fullName>
    </submittedName>
</protein>
<reference evidence="2 3" key="2">
    <citation type="journal article" date="2016" name="Genome Announc.">
        <title>Complete Genome Sequence of the Highly Virulent Aeromonas schubertii Strain WL1483, Isolated from Diseased Snakehead Fish (Channa argus) in China.</title>
        <authorList>
            <person name="Liu L."/>
            <person name="Li N."/>
            <person name="Zhang D."/>
            <person name="Fu X."/>
            <person name="Shi C."/>
            <person name="Lin Q."/>
            <person name="Hao G."/>
        </authorList>
    </citation>
    <scope>NUCLEOTIDE SEQUENCE [LARGE SCALE GENOMIC DNA]</scope>
    <source>
        <strain evidence="2 3">WL1483</strain>
    </source>
</reference>
<reference evidence="3" key="1">
    <citation type="submission" date="2015-10" db="EMBL/GenBank/DDBJ databases">
        <title>Complete Genome Sequence of Aeromonas schubertii strain WL1483.</title>
        <authorList>
            <person name="Liu L."/>
        </authorList>
    </citation>
    <scope>NUCLEOTIDE SEQUENCE [LARGE SCALE GENOMIC DNA]</scope>
    <source>
        <strain evidence="3">WL1483</strain>
    </source>
</reference>
<sequence length="391" mass="41655">METSFKLKLLNGPLQGQELRLPPGPFTLGAAESDLLLPLERGEQARLEVTPSGVALCSDTPCWVAGRRQGEGVLPIHAGIDLAGIHFVLAHSDEEPPAPLIARRRGKQTFPLWALLTTLALSAGAATLLWPAPPIATPSPRDWLPAALAAEPGLQGSWQGDGSLVLSGRCRASRPLMALTARLQAAGVRLQQEAICDDDLQRSVKALLASYGYPDMTVTLDPQGEAQIDGAFQGDTSDLARALDQLPGLRGWQLSDHGAQELESLIKALSQGSLLDGLSARRTEHAWLLSGQLDPEQQVRLEALLERLNQGRTERPLRFIGAAGSVTELDYLPSPMAGIGGNASAPYLQLTNGMRLLPGTPVKQGMRVVAVAPDGVSLAGRQRLVFLPLHS</sequence>
<keyword evidence="1" id="KW-1133">Transmembrane helix</keyword>
<evidence type="ECO:0000313" key="2">
    <source>
        <dbReference type="EMBL" id="ALP42829.1"/>
    </source>
</evidence>
<keyword evidence="1" id="KW-0812">Transmembrane</keyword>
<dbReference type="Proteomes" id="UP000058114">
    <property type="component" value="Chromosome"/>
</dbReference>
<name>A0A0S2SM68_9GAMM</name>
<dbReference type="RefSeq" id="WP_060584933.1">
    <property type="nucleotide sequence ID" value="NZ_CP013067.1"/>
</dbReference>
<accession>A0A0S2SM68</accession>
<keyword evidence="1" id="KW-0472">Membrane</keyword>
<dbReference type="InterPro" id="IPR012843">
    <property type="entry name" value="YscD"/>
</dbReference>
<dbReference type="KEGG" id="asr:WL1483_3410"/>
<gene>
    <name evidence="2" type="ORF">WL1483_3410</name>
</gene>
<evidence type="ECO:0000256" key="1">
    <source>
        <dbReference type="SAM" id="Phobius"/>
    </source>
</evidence>
<dbReference type="PATRIC" id="fig|652.5.peg.1378"/>
<dbReference type="AlphaFoldDB" id="A0A0S2SM68"/>